<name>A0A8E2UX56_9BURK</name>
<dbReference type="EMBL" id="PVFZ01000026">
    <property type="protein sequence ID" value="PRF25404.1"/>
    <property type="molecule type" value="Genomic_DNA"/>
</dbReference>
<proteinExistence type="predicted"/>
<reference evidence="2 3" key="1">
    <citation type="submission" date="2018-03" db="EMBL/GenBank/DDBJ databases">
        <authorList>
            <person name="Nguyen K."/>
            <person name="Fouts D."/>
            <person name="Sutton G."/>
        </authorList>
    </citation>
    <scope>NUCLEOTIDE SEQUENCE [LARGE SCALE GENOMIC DNA]</scope>
    <source>
        <strain evidence="2 3">AU17135</strain>
    </source>
</reference>
<comment type="caution">
    <text evidence="2">The sequence shown here is derived from an EMBL/GenBank/DDBJ whole genome shotgun (WGS) entry which is preliminary data.</text>
</comment>
<dbReference type="AlphaFoldDB" id="A0A8E2UX56"/>
<gene>
    <name evidence="2" type="ORF">C6P98_08075</name>
</gene>
<organism evidence="2 3">
    <name type="scientific">Burkholderia multivorans</name>
    <dbReference type="NCBI Taxonomy" id="87883"/>
    <lineage>
        <taxon>Bacteria</taxon>
        <taxon>Pseudomonadati</taxon>
        <taxon>Pseudomonadota</taxon>
        <taxon>Betaproteobacteria</taxon>
        <taxon>Burkholderiales</taxon>
        <taxon>Burkholderiaceae</taxon>
        <taxon>Burkholderia</taxon>
        <taxon>Burkholderia cepacia complex</taxon>
    </lineage>
</organism>
<dbReference type="Proteomes" id="UP000237686">
    <property type="component" value="Unassembled WGS sequence"/>
</dbReference>
<feature type="region of interest" description="Disordered" evidence="1">
    <location>
        <begin position="56"/>
        <end position="75"/>
    </location>
</feature>
<sequence>MRSVPGHGEIRRAAFGATPVRRATGVSSSRWYRFRWRSGRCRAQYARAGAAVMRRRAASRRPPRRALFIGQPRRL</sequence>
<evidence type="ECO:0000313" key="3">
    <source>
        <dbReference type="Proteomes" id="UP000237686"/>
    </source>
</evidence>
<accession>A0A8E2UX56</accession>
<protein>
    <submittedName>
        <fullName evidence="2">Uncharacterized protein</fullName>
    </submittedName>
</protein>
<evidence type="ECO:0000256" key="1">
    <source>
        <dbReference type="SAM" id="MobiDB-lite"/>
    </source>
</evidence>
<evidence type="ECO:0000313" key="2">
    <source>
        <dbReference type="EMBL" id="PRF25404.1"/>
    </source>
</evidence>